<sequence>MNLSVDRRNITNSHHSSKMILACKRNRESGVGSRWGTRRRELRRRSGAEGEKRAGGAEGATQNSKFKIQNSLHPTPHTLSSLLPAPY</sequence>
<dbReference type="EMBL" id="JTJC03000001">
    <property type="protein sequence ID" value="NHC34063.1"/>
    <property type="molecule type" value="Genomic_DNA"/>
</dbReference>
<feature type="region of interest" description="Disordered" evidence="1">
    <location>
        <begin position="1"/>
        <end position="87"/>
    </location>
</feature>
<evidence type="ECO:0000313" key="3">
    <source>
        <dbReference type="Proteomes" id="UP000031532"/>
    </source>
</evidence>
<protein>
    <submittedName>
        <fullName evidence="2">Uncharacterized protein</fullName>
    </submittedName>
</protein>
<evidence type="ECO:0000256" key="1">
    <source>
        <dbReference type="SAM" id="MobiDB-lite"/>
    </source>
</evidence>
<dbReference type="RefSeq" id="WP_132866661.1">
    <property type="nucleotide sequence ID" value="NZ_JTJC03000001.1"/>
</dbReference>
<keyword evidence="3" id="KW-1185">Reference proteome</keyword>
<comment type="caution">
    <text evidence="2">The sequence shown here is derived from an EMBL/GenBank/DDBJ whole genome shotgun (WGS) entry which is preliminary data.</text>
</comment>
<feature type="compositionally biased region" description="Polar residues" evidence="1">
    <location>
        <begin position="61"/>
        <end position="81"/>
    </location>
</feature>
<organism evidence="2 3">
    <name type="scientific">Scytonema millei VB511283</name>
    <dbReference type="NCBI Taxonomy" id="1245923"/>
    <lineage>
        <taxon>Bacteria</taxon>
        <taxon>Bacillati</taxon>
        <taxon>Cyanobacteriota</taxon>
        <taxon>Cyanophyceae</taxon>
        <taxon>Nostocales</taxon>
        <taxon>Scytonemataceae</taxon>
        <taxon>Scytonema</taxon>
    </lineage>
</organism>
<dbReference type="Proteomes" id="UP000031532">
    <property type="component" value="Unassembled WGS sequence"/>
</dbReference>
<evidence type="ECO:0000313" key="2">
    <source>
        <dbReference type="EMBL" id="NHC34063.1"/>
    </source>
</evidence>
<reference evidence="2 3" key="1">
    <citation type="journal article" date="2015" name="Genome Announc.">
        <title>Draft Genome Sequence of the Terrestrial Cyanobacterium Scytonema millei VB511283, Isolated from Eastern India.</title>
        <authorList>
            <person name="Sen D."/>
            <person name="Chandrababunaidu M.M."/>
            <person name="Singh D."/>
            <person name="Sanghi N."/>
            <person name="Ghorai A."/>
            <person name="Mishra G.P."/>
            <person name="Madduluri M."/>
            <person name="Adhikary S.P."/>
            <person name="Tripathy S."/>
        </authorList>
    </citation>
    <scope>NUCLEOTIDE SEQUENCE [LARGE SCALE GENOMIC DNA]</scope>
    <source>
        <strain evidence="2 3">VB511283</strain>
    </source>
</reference>
<accession>A0A9X5I345</accession>
<gene>
    <name evidence="2" type="ORF">QH73_0005200</name>
</gene>
<feature type="compositionally biased region" description="Basic and acidic residues" evidence="1">
    <location>
        <begin position="44"/>
        <end position="55"/>
    </location>
</feature>
<proteinExistence type="predicted"/>
<name>A0A9X5I345_9CYAN</name>
<dbReference type="AlphaFoldDB" id="A0A9X5I345"/>